<dbReference type="InterPro" id="IPR057892">
    <property type="entry name" value="LIP-1_CC2"/>
</dbReference>
<evidence type="ECO:0000313" key="4">
    <source>
        <dbReference type="Proteomes" id="UP000322234"/>
    </source>
</evidence>
<protein>
    <recommendedName>
        <fullName evidence="2">Liprin-alpha CC2 domain-containing protein</fullName>
    </recommendedName>
</protein>
<accession>A0A6B0SCU7</accession>
<evidence type="ECO:0000256" key="1">
    <source>
        <dbReference type="ARBA" id="ARBA00022737"/>
    </source>
</evidence>
<name>A0A6B0SCU7_9CETA</name>
<dbReference type="AlphaFoldDB" id="A0A6B0SCU7"/>
<dbReference type="GO" id="GO:0048786">
    <property type="term" value="C:presynaptic active zone"/>
    <property type="evidence" value="ECO:0007669"/>
    <property type="project" value="TreeGrafter"/>
</dbReference>
<dbReference type="Pfam" id="PF25526">
    <property type="entry name" value="LIP-1"/>
    <property type="match status" value="1"/>
</dbReference>
<evidence type="ECO:0000313" key="3">
    <source>
        <dbReference type="EMBL" id="MXQ99750.1"/>
    </source>
</evidence>
<keyword evidence="4" id="KW-1185">Reference proteome</keyword>
<proteinExistence type="predicted"/>
<dbReference type="PANTHER" id="PTHR12587:SF15">
    <property type="entry name" value="LIPRIN-ALPHA-1"/>
    <property type="match status" value="1"/>
</dbReference>
<dbReference type="EMBL" id="VBQZ03000907">
    <property type="protein sequence ID" value="MXQ99750.1"/>
    <property type="molecule type" value="Genomic_DNA"/>
</dbReference>
<dbReference type="GO" id="GO:0050808">
    <property type="term" value="P:synapse organization"/>
    <property type="evidence" value="ECO:0007669"/>
    <property type="project" value="TreeGrafter"/>
</dbReference>
<gene>
    <name evidence="3" type="ORF">E5288_WYG021773</name>
</gene>
<dbReference type="Proteomes" id="UP000322234">
    <property type="component" value="Unassembled WGS sequence"/>
</dbReference>
<feature type="domain" description="Liprin-alpha CC2" evidence="2">
    <location>
        <begin position="66"/>
        <end position="126"/>
    </location>
</feature>
<reference evidence="3" key="1">
    <citation type="submission" date="2019-10" db="EMBL/GenBank/DDBJ databases">
        <title>The sequence and de novo assembly of the wild yak genome.</title>
        <authorList>
            <person name="Liu Y."/>
        </authorList>
    </citation>
    <scope>NUCLEOTIDE SEQUENCE [LARGE SCALE GENOMIC DNA]</scope>
    <source>
        <strain evidence="3">WY2019</strain>
    </source>
</reference>
<comment type="caution">
    <text evidence="3">The sequence shown here is derived from an EMBL/GenBank/DDBJ whole genome shotgun (WGS) entry which is preliminary data.</text>
</comment>
<organism evidence="3 4">
    <name type="scientific">Bos mutus</name>
    <name type="common">wild yak</name>
    <dbReference type="NCBI Taxonomy" id="72004"/>
    <lineage>
        <taxon>Eukaryota</taxon>
        <taxon>Metazoa</taxon>
        <taxon>Chordata</taxon>
        <taxon>Craniata</taxon>
        <taxon>Vertebrata</taxon>
        <taxon>Euteleostomi</taxon>
        <taxon>Mammalia</taxon>
        <taxon>Eutheria</taxon>
        <taxon>Laurasiatheria</taxon>
        <taxon>Artiodactyla</taxon>
        <taxon>Ruminantia</taxon>
        <taxon>Pecora</taxon>
        <taxon>Bovidae</taxon>
        <taxon>Bovinae</taxon>
        <taxon>Bos</taxon>
    </lineage>
</organism>
<dbReference type="PANTHER" id="PTHR12587">
    <property type="entry name" value="LAR INTERACTING PROTEIN LIP -RELATED PROTEIN"/>
    <property type="match status" value="1"/>
</dbReference>
<evidence type="ECO:0000259" key="2">
    <source>
        <dbReference type="Pfam" id="PF25526"/>
    </source>
</evidence>
<sequence>MTVGKQQAQSPAGMTSDVEVLRALKLLFEHHKALDEKCCGPSLSKQGCLRLPFPLRDPLSHEEDLAKVIDLQEVIDKQEQSQMEEHLAALFAHVTELKEDLDTARMDLLKSEDMNRKLQQDVHEASLVMSVEPVLSERWEHAVWTLLRQVPGHLL</sequence>
<keyword evidence="1" id="KW-0677">Repeat</keyword>
<dbReference type="InterPro" id="IPR029515">
    <property type="entry name" value="Liprin"/>
</dbReference>